<dbReference type="Proteomes" id="UP000799428">
    <property type="component" value="Unassembled WGS sequence"/>
</dbReference>
<feature type="region of interest" description="Disordered" evidence="1">
    <location>
        <begin position="79"/>
        <end position="112"/>
    </location>
</feature>
<feature type="compositionally biased region" description="Low complexity" evidence="1">
    <location>
        <begin position="79"/>
        <end position="93"/>
    </location>
</feature>
<reference evidence="2" key="1">
    <citation type="journal article" date="2020" name="Stud. Mycol.">
        <title>101 Dothideomycetes genomes: a test case for predicting lifestyles and emergence of pathogens.</title>
        <authorList>
            <person name="Haridas S."/>
            <person name="Albert R."/>
            <person name="Binder M."/>
            <person name="Bloem J."/>
            <person name="Labutti K."/>
            <person name="Salamov A."/>
            <person name="Andreopoulos B."/>
            <person name="Baker S."/>
            <person name="Barry K."/>
            <person name="Bills G."/>
            <person name="Bluhm B."/>
            <person name="Cannon C."/>
            <person name="Castanera R."/>
            <person name="Culley D."/>
            <person name="Daum C."/>
            <person name="Ezra D."/>
            <person name="Gonzalez J."/>
            <person name="Henrissat B."/>
            <person name="Kuo A."/>
            <person name="Liang C."/>
            <person name="Lipzen A."/>
            <person name="Lutzoni F."/>
            <person name="Magnuson J."/>
            <person name="Mondo S."/>
            <person name="Nolan M."/>
            <person name="Ohm R."/>
            <person name="Pangilinan J."/>
            <person name="Park H.-J."/>
            <person name="Ramirez L."/>
            <person name="Alfaro M."/>
            <person name="Sun H."/>
            <person name="Tritt A."/>
            <person name="Yoshinaga Y."/>
            <person name="Zwiers L.-H."/>
            <person name="Turgeon B."/>
            <person name="Goodwin S."/>
            <person name="Spatafora J."/>
            <person name="Crous P."/>
            <person name="Grigoriev I."/>
        </authorList>
    </citation>
    <scope>NUCLEOTIDE SEQUENCE</scope>
    <source>
        <strain evidence="2">CBS 279.74</strain>
    </source>
</reference>
<feature type="compositionally biased region" description="Basic and acidic residues" evidence="1">
    <location>
        <begin position="101"/>
        <end position="112"/>
    </location>
</feature>
<evidence type="ECO:0000313" key="3">
    <source>
        <dbReference type="Proteomes" id="UP000799428"/>
    </source>
</evidence>
<organism evidence="2 3">
    <name type="scientific">Pleomassaria siparia CBS 279.74</name>
    <dbReference type="NCBI Taxonomy" id="1314801"/>
    <lineage>
        <taxon>Eukaryota</taxon>
        <taxon>Fungi</taxon>
        <taxon>Dikarya</taxon>
        <taxon>Ascomycota</taxon>
        <taxon>Pezizomycotina</taxon>
        <taxon>Dothideomycetes</taxon>
        <taxon>Pleosporomycetidae</taxon>
        <taxon>Pleosporales</taxon>
        <taxon>Pleomassariaceae</taxon>
        <taxon>Pleomassaria</taxon>
    </lineage>
</organism>
<dbReference type="EMBL" id="MU005779">
    <property type="protein sequence ID" value="KAF2705195.1"/>
    <property type="molecule type" value="Genomic_DNA"/>
</dbReference>
<accession>A0A6G1JY56</accession>
<dbReference type="AlphaFoldDB" id="A0A6G1JY56"/>
<evidence type="ECO:0000313" key="2">
    <source>
        <dbReference type="EMBL" id="KAF2705195.1"/>
    </source>
</evidence>
<sequence length="148" mass="16721">MEQKYRSKDFKEEDFADRDGPFEEEHIQDTLDEFYNLDAYNHVEDTEQVLINCWNNDGPTKKTTLATVASLTSQGVAAASSTKAASTSTITQAPSATTSTKRSDNDKKDYNKEEVSDSSYDLYVLPSVLLLVYLSRDTIESFEEHHFS</sequence>
<evidence type="ECO:0000256" key="1">
    <source>
        <dbReference type="SAM" id="MobiDB-lite"/>
    </source>
</evidence>
<gene>
    <name evidence="2" type="ORF">K504DRAFT_494125</name>
</gene>
<keyword evidence="3" id="KW-1185">Reference proteome</keyword>
<protein>
    <submittedName>
        <fullName evidence="2">Uncharacterized protein</fullName>
    </submittedName>
</protein>
<feature type="region of interest" description="Disordered" evidence="1">
    <location>
        <begin position="1"/>
        <end position="24"/>
    </location>
</feature>
<proteinExistence type="predicted"/>
<name>A0A6G1JY56_9PLEO</name>